<proteinExistence type="predicted"/>
<feature type="region of interest" description="Disordered" evidence="1">
    <location>
        <begin position="652"/>
        <end position="690"/>
    </location>
</feature>
<evidence type="ECO:0000313" key="2">
    <source>
        <dbReference type="EMBL" id="CAB4830231.1"/>
    </source>
</evidence>
<dbReference type="EMBL" id="CAFABH010000015">
    <property type="protein sequence ID" value="CAB4830231.1"/>
    <property type="molecule type" value="Genomic_DNA"/>
</dbReference>
<dbReference type="AlphaFoldDB" id="A0A6J7ABI7"/>
<dbReference type="InterPro" id="IPR056909">
    <property type="entry name" value="SU10_portal"/>
</dbReference>
<dbReference type="Pfam" id="PF23899">
    <property type="entry name" value="SU10_portal"/>
    <property type="match status" value="1"/>
</dbReference>
<organism evidence="2">
    <name type="scientific">freshwater metagenome</name>
    <dbReference type="NCBI Taxonomy" id="449393"/>
    <lineage>
        <taxon>unclassified sequences</taxon>
        <taxon>metagenomes</taxon>
        <taxon>ecological metagenomes</taxon>
    </lineage>
</organism>
<accession>A0A6J7ABI7</accession>
<reference evidence="2" key="1">
    <citation type="submission" date="2020-05" db="EMBL/GenBank/DDBJ databases">
        <authorList>
            <person name="Chiriac C."/>
            <person name="Salcher M."/>
            <person name="Ghai R."/>
            <person name="Kavagutti S V."/>
        </authorList>
    </citation>
    <scope>NUCLEOTIDE SEQUENCE</scope>
</reference>
<evidence type="ECO:0000256" key="1">
    <source>
        <dbReference type="SAM" id="MobiDB-lite"/>
    </source>
</evidence>
<protein>
    <submittedName>
        <fullName evidence="2">Unannotated protein</fullName>
    </submittedName>
</protein>
<name>A0A6J7ABI7_9ZZZZ</name>
<sequence>MASEFEGMAFESAVPNMEQTMEQGDTYAMSDPQPSTVTMAEAYPDAMIPMKEDDKQKLLIWLDKWLNVLYSSHQTKVNQWAQEEEDYRALSEQGKTIPFEGACGDKIPAIAMAVDPIQARLSTGIFKADPVFKFKGLKKGTVEFAYALEQFVEYYQKHIWKFRQISSPRLLEFTKHGTMAYKVIYEREEYEAMTYDANWKVTKTKVLRKKGPSFVGVSIDNLLFPPYYQFVQDCPIIAERVRLTEGQLRVAEASNKITNVDKILGNTVAFRDQFEMEQARSANLQDPIPENFLYELYECWFDYDCNGDGLPEKMVATFHWPTKTLLQLRYNWYFHQKKPYVVIPYTIAANTLYGLGLAEMVKPFQDQLTSWHRLAMDNAYLANIRMFISSKDSGIENRPKIYAGRVFRVDDPKKDLIPFQMADIYPSTTYERQNLFGLAEKRTGVSDYLTGRESPIIGSRATATSTMALISEGTKRVEEVLENIRNGYSEMLEMAISIWIQYGLDGVDDVIFSDDDTGQLIKKFFNNVDASNVNGAVAIDLAVSDAANNRVAQQQMQLAIIQVMMTYLQKVIELAQMAAGAVQTMPAMVDLAEEVSDAARAMFKDLLQTYNIRNPETYLPDLDKFIEDLKGGRAQPSDISGLVGGIGGQSGVQGVPSGPAGVPIGMPMSAGNGGGPPQAPVPTRPGEGLQ</sequence>
<gene>
    <name evidence="2" type="ORF">UFOPK3174_00999</name>
</gene>